<sequence length="65" mass="7319">SPGLPTLRMEYLSPLHNSPHRSTWPVLEQKNRPSVYIFLSPPRSPRFSPTLFLLASLSLETFGGP</sequence>
<keyword evidence="2" id="KW-1185">Reference proteome</keyword>
<dbReference type="Proteomes" id="UP001529510">
    <property type="component" value="Unassembled WGS sequence"/>
</dbReference>
<feature type="non-terminal residue" evidence="1">
    <location>
        <position position="65"/>
    </location>
</feature>
<evidence type="ECO:0000313" key="2">
    <source>
        <dbReference type="Proteomes" id="UP001529510"/>
    </source>
</evidence>
<gene>
    <name evidence="1" type="ORF">M9458_004401</name>
</gene>
<reference evidence="1 2" key="1">
    <citation type="submission" date="2024-05" db="EMBL/GenBank/DDBJ databases">
        <title>Genome sequencing and assembly of Indian major carp, Cirrhinus mrigala (Hamilton, 1822).</title>
        <authorList>
            <person name="Mohindra V."/>
            <person name="Chowdhury L.M."/>
            <person name="Lal K."/>
            <person name="Jena J.K."/>
        </authorList>
    </citation>
    <scope>NUCLEOTIDE SEQUENCE [LARGE SCALE GENOMIC DNA]</scope>
    <source>
        <strain evidence="1">CM1030</strain>
        <tissue evidence="1">Blood</tissue>
    </source>
</reference>
<evidence type="ECO:0000313" key="1">
    <source>
        <dbReference type="EMBL" id="KAL0201214.1"/>
    </source>
</evidence>
<dbReference type="AlphaFoldDB" id="A0ABD0RRQ1"/>
<feature type="non-terminal residue" evidence="1">
    <location>
        <position position="1"/>
    </location>
</feature>
<comment type="caution">
    <text evidence="1">The sequence shown here is derived from an EMBL/GenBank/DDBJ whole genome shotgun (WGS) entry which is preliminary data.</text>
</comment>
<accession>A0ABD0RRQ1</accession>
<dbReference type="EMBL" id="JAMKFB020000002">
    <property type="protein sequence ID" value="KAL0201214.1"/>
    <property type="molecule type" value="Genomic_DNA"/>
</dbReference>
<organism evidence="1 2">
    <name type="scientific">Cirrhinus mrigala</name>
    <name type="common">Mrigala</name>
    <dbReference type="NCBI Taxonomy" id="683832"/>
    <lineage>
        <taxon>Eukaryota</taxon>
        <taxon>Metazoa</taxon>
        <taxon>Chordata</taxon>
        <taxon>Craniata</taxon>
        <taxon>Vertebrata</taxon>
        <taxon>Euteleostomi</taxon>
        <taxon>Actinopterygii</taxon>
        <taxon>Neopterygii</taxon>
        <taxon>Teleostei</taxon>
        <taxon>Ostariophysi</taxon>
        <taxon>Cypriniformes</taxon>
        <taxon>Cyprinidae</taxon>
        <taxon>Labeoninae</taxon>
        <taxon>Labeonini</taxon>
        <taxon>Cirrhinus</taxon>
    </lineage>
</organism>
<proteinExistence type="predicted"/>
<protein>
    <submittedName>
        <fullName evidence="1">Uncharacterized protein</fullName>
    </submittedName>
</protein>
<name>A0ABD0RRQ1_CIRMR</name>